<dbReference type="AlphaFoldDB" id="A0A9N8ZNE9"/>
<dbReference type="GO" id="GO:0004672">
    <property type="term" value="F:protein kinase activity"/>
    <property type="evidence" value="ECO:0007669"/>
    <property type="project" value="InterPro"/>
</dbReference>
<keyword evidence="3" id="KW-1185">Reference proteome</keyword>
<dbReference type="InterPro" id="IPR050167">
    <property type="entry name" value="Ser_Thr_protein_kinase"/>
</dbReference>
<name>A0A9N8ZNE9_9GLOM</name>
<reference evidence="2" key="1">
    <citation type="submission" date="2021-06" db="EMBL/GenBank/DDBJ databases">
        <authorList>
            <person name="Kallberg Y."/>
            <person name="Tangrot J."/>
            <person name="Rosling A."/>
        </authorList>
    </citation>
    <scope>NUCLEOTIDE SEQUENCE</scope>
    <source>
        <strain evidence="2">AZ414A</strain>
    </source>
</reference>
<organism evidence="2 3">
    <name type="scientific">Diversispora eburnea</name>
    <dbReference type="NCBI Taxonomy" id="1213867"/>
    <lineage>
        <taxon>Eukaryota</taxon>
        <taxon>Fungi</taxon>
        <taxon>Fungi incertae sedis</taxon>
        <taxon>Mucoromycota</taxon>
        <taxon>Glomeromycotina</taxon>
        <taxon>Glomeromycetes</taxon>
        <taxon>Diversisporales</taxon>
        <taxon>Diversisporaceae</taxon>
        <taxon>Diversispora</taxon>
    </lineage>
</organism>
<dbReference type="InterPro" id="IPR001245">
    <property type="entry name" value="Ser-Thr/Tyr_kinase_cat_dom"/>
</dbReference>
<dbReference type="PANTHER" id="PTHR23257">
    <property type="entry name" value="SERINE-THREONINE PROTEIN KINASE"/>
    <property type="match status" value="1"/>
</dbReference>
<dbReference type="InterPro" id="IPR000719">
    <property type="entry name" value="Prot_kinase_dom"/>
</dbReference>
<dbReference type="Proteomes" id="UP000789706">
    <property type="component" value="Unassembled WGS sequence"/>
</dbReference>
<dbReference type="EMBL" id="CAJVPK010000376">
    <property type="protein sequence ID" value="CAG8501725.1"/>
    <property type="molecule type" value="Genomic_DNA"/>
</dbReference>
<evidence type="ECO:0000313" key="2">
    <source>
        <dbReference type="EMBL" id="CAG8501725.1"/>
    </source>
</evidence>
<protein>
    <submittedName>
        <fullName evidence="2">11541_t:CDS:1</fullName>
    </submittedName>
</protein>
<feature type="domain" description="Protein kinase" evidence="1">
    <location>
        <begin position="1"/>
        <end position="214"/>
    </location>
</feature>
<comment type="caution">
    <text evidence="2">The sequence shown here is derived from an EMBL/GenBank/DDBJ whole genome shotgun (WGS) entry which is preliminary data.</text>
</comment>
<dbReference type="GO" id="GO:0005737">
    <property type="term" value="C:cytoplasm"/>
    <property type="evidence" value="ECO:0007669"/>
    <property type="project" value="TreeGrafter"/>
</dbReference>
<dbReference type="GO" id="GO:0005524">
    <property type="term" value="F:ATP binding"/>
    <property type="evidence" value="ECO:0007669"/>
    <property type="project" value="InterPro"/>
</dbReference>
<dbReference type="PROSITE" id="PS50011">
    <property type="entry name" value="PROTEIN_KINASE_DOM"/>
    <property type="match status" value="1"/>
</dbReference>
<accession>A0A9N8ZNE9</accession>
<gene>
    <name evidence="2" type="ORF">DEBURN_LOCUS4712</name>
</gene>
<dbReference type="Gene3D" id="1.10.510.10">
    <property type="entry name" value="Transferase(Phosphotransferase) domain 1"/>
    <property type="match status" value="1"/>
</dbReference>
<dbReference type="SUPFAM" id="SSF56112">
    <property type="entry name" value="Protein kinase-like (PK-like)"/>
    <property type="match status" value="1"/>
</dbReference>
<proteinExistence type="predicted"/>
<dbReference type="InterPro" id="IPR011009">
    <property type="entry name" value="Kinase-like_dom_sf"/>
</dbReference>
<dbReference type="Pfam" id="PF07714">
    <property type="entry name" value="PK_Tyr_Ser-Thr"/>
    <property type="match status" value="1"/>
</dbReference>
<sequence>MYSPSGNLRTFLQENHSRISWNEKLKLCSDLANGIKYIHSFGIMHFALHPNNIIYHNSRLLISDLGISKVHITPSLQYLDTLKTSLILPYHDPKYLIDPMNFQRDKSSDIYTLGYRPQPTVDTPYDYVMLYKDCWKMEPTSRSNIEEKSDLKIMGEYNDNINNNKEKMMEKEKDIINEDGGTKSSKSIYFSLDTTTTTYPTMSLNNNILIDEEV</sequence>
<dbReference type="GO" id="GO:0007165">
    <property type="term" value="P:signal transduction"/>
    <property type="evidence" value="ECO:0007669"/>
    <property type="project" value="TreeGrafter"/>
</dbReference>
<dbReference type="OrthoDB" id="10261027at2759"/>
<evidence type="ECO:0000313" key="3">
    <source>
        <dbReference type="Proteomes" id="UP000789706"/>
    </source>
</evidence>
<evidence type="ECO:0000259" key="1">
    <source>
        <dbReference type="PROSITE" id="PS50011"/>
    </source>
</evidence>